<name>A0A363NTM4_9SPHI</name>
<dbReference type="CDD" id="cd00093">
    <property type="entry name" value="HTH_XRE"/>
    <property type="match status" value="1"/>
</dbReference>
<comment type="caution">
    <text evidence="1">The sequence shown here is derived from an EMBL/GenBank/DDBJ whole genome shotgun (WGS) entry which is preliminary data.</text>
</comment>
<dbReference type="GO" id="GO:0003677">
    <property type="term" value="F:DNA binding"/>
    <property type="evidence" value="ECO:0007669"/>
    <property type="project" value="InterPro"/>
</dbReference>
<dbReference type="InterPro" id="IPR010982">
    <property type="entry name" value="Lambda_DNA-bd_dom_sf"/>
</dbReference>
<gene>
    <name evidence="1" type="ORF">DCO56_12430</name>
</gene>
<protein>
    <submittedName>
        <fullName evidence="1">Uncharacterized protein</fullName>
    </submittedName>
</protein>
<dbReference type="RefSeq" id="WP_108634094.1">
    <property type="nucleotide sequence ID" value="NZ_QCXX01000003.1"/>
</dbReference>
<dbReference type="Gene3D" id="1.10.260.40">
    <property type="entry name" value="lambda repressor-like DNA-binding domains"/>
    <property type="match status" value="1"/>
</dbReference>
<organism evidence="1 2">
    <name type="scientific">Sphingobacterium athyrii</name>
    <dbReference type="NCBI Taxonomy" id="2152717"/>
    <lineage>
        <taxon>Bacteria</taxon>
        <taxon>Pseudomonadati</taxon>
        <taxon>Bacteroidota</taxon>
        <taxon>Sphingobacteriia</taxon>
        <taxon>Sphingobacteriales</taxon>
        <taxon>Sphingobacteriaceae</taxon>
        <taxon>Sphingobacterium</taxon>
    </lineage>
</organism>
<dbReference type="Proteomes" id="UP000250831">
    <property type="component" value="Unassembled WGS sequence"/>
</dbReference>
<evidence type="ECO:0000313" key="2">
    <source>
        <dbReference type="Proteomes" id="UP000250831"/>
    </source>
</evidence>
<proteinExistence type="predicted"/>
<dbReference type="InterPro" id="IPR001387">
    <property type="entry name" value="Cro/C1-type_HTH"/>
</dbReference>
<dbReference type="EMBL" id="QCXX01000003">
    <property type="protein sequence ID" value="PUV24166.1"/>
    <property type="molecule type" value="Genomic_DNA"/>
</dbReference>
<sequence>MTNQDKTYNELLANRLREIMNILGMTVSGFAEFIGRSPSHIYGILQSKRTFSHALADHIGKKINTTGAKILNLNISISQNIAKVESVVSFKEEYTNVPEYFSDTKNDRSIDAFISEVLVGSSFLKTPRYLNEIEAFIESQYSKTYIGDQLSKALRYSVRKGVLLSEKRSIMLTNGNLGKRQVDVYWVS</sequence>
<reference evidence="1 2" key="1">
    <citation type="submission" date="2018-04" db="EMBL/GenBank/DDBJ databases">
        <title>Sphingobacterium sp. M46 Genome.</title>
        <authorList>
            <person name="Cheng J."/>
            <person name="Li Y."/>
        </authorList>
    </citation>
    <scope>NUCLEOTIDE SEQUENCE [LARGE SCALE GENOMIC DNA]</scope>
    <source>
        <strain evidence="1 2">M46</strain>
    </source>
</reference>
<dbReference type="OrthoDB" id="708502at2"/>
<evidence type="ECO:0000313" key="1">
    <source>
        <dbReference type="EMBL" id="PUV24166.1"/>
    </source>
</evidence>
<dbReference type="SUPFAM" id="SSF47413">
    <property type="entry name" value="lambda repressor-like DNA-binding domains"/>
    <property type="match status" value="1"/>
</dbReference>
<dbReference type="AlphaFoldDB" id="A0A363NTM4"/>
<accession>A0A363NTM4</accession>
<keyword evidence="2" id="KW-1185">Reference proteome</keyword>